<organism evidence="2 3">
    <name type="scientific">Trifolium subterraneum</name>
    <name type="common">Subterranean clover</name>
    <dbReference type="NCBI Taxonomy" id="3900"/>
    <lineage>
        <taxon>Eukaryota</taxon>
        <taxon>Viridiplantae</taxon>
        <taxon>Streptophyta</taxon>
        <taxon>Embryophyta</taxon>
        <taxon>Tracheophyta</taxon>
        <taxon>Spermatophyta</taxon>
        <taxon>Magnoliopsida</taxon>
        <taxon>eudicotyledons</taxon>
        <taxon>Gunneridae</taxon>
        <taxon>Pentapetalae</taxon>
        <taxon>rosids</taxon>
        <taxon>fabids</taxon>
        <taxon>Fabales</taxon>
        <taxon>Fabaceae</taxon>
        <taxon>Papilionoideae</taxon>
        <taxon>50 kb inversion clade</taxon>
        <taxon>NPAAA clade</taxon>
        <taxon>Hologalegina</taxon>
        <taxon>IRL clade</taxon>
        <taxon>Trifolieae</taxon>
        <taxon>Trifolium</taxon>
    </lineage>
</organism>
<evidence type="ECO:0000259" key="1">
    <source>
        <dbReference type="Pfam" id="PF20167"/>
    </source>
</evidence>
<keyword evidence="3" id="KW-1185">Reference proteome</keyword>
<accession>A0A2Z6NY79</accession>
<proteinExistence type="predicted"/>
<dbReference type="EMBL" id="DF973885">
    <property type="protein sequence ID" value="GAU41860.1"/>
    <property type="molecule type" value="Genomic_DNA"/>
</dbReference>
<dbReference type="Proteomes" id="UP000242715">
    <property type="component" value="Unassembled WGS sequence"/>
</dbReference>
<evidence type="ECO:0000313" key="2">
    <source>
        <dbReference type="EMBL" id="GAU41860.1"/>
    </source>
</evidence>
<evidence type="ECO:0000313" key="3">
    <source>
        <dbReference type="Proteomes" id="UP000242715"/>
    </source>
</evidence>
<reference evidence="3" key="1">
    <citation type="journal article" date="2017" name="Front. Plant Sci.">
        <title>Climate Clever Clovers: New Paradigm to Reduce the Environmental Footprint of Ruminants by Breeding Low Methanogenic Forages Utilizing Haplotype Variation.</title>
        <authorList>
            <person name="Kaur P."/>
            <person name="Appels R."/>
            <person name="Bayer P.E."/>
            <person name="Keeble-Gagnere G."/>
            <person name="Wang J."/>
            <person name="Hirakawa H."/>
            <person name="Shirasawa K."/>
            <person name="Vercoe P."/>
            <person name="Stefanova K."/>
            <person name="Durmic Z."/>
            <person name="Nichols P."/>
            <person name="Revell C."/>
            <person name="Isobe S.N."/>
            <person name="Edwards D."/>
            <person name="Erskine W."/>
        </authorList>
    </citation>
    <scope>NUCLEOTIDE SEQUENCE [LARGE SCALE GENOMIC DNA]</scope>
    <source>
        <strain evidence="3">cv. Daliak</strain>
    </source>
</reference>
<name>A0A2Z6NY79_TRISU</name>
<sequence>MTPLAQIILLLIFHNIRPRGHVSSATIETSHLLYYIGRREVDVARVISNEMKRITGSGIKPDIRASCPLAFPGLIVRLCIAARIVIPPQVRETITCVIDDSYVRRFCFKRRNSEKEPHQEHFQQNLLSAAPEPLGFSNWDPKYLASYTHTHGMYLMFTKEILF</sequence>
<gene>
    <name evidence="2" type="ORF">TSUD_366070</name>
</gene>
<feature type="domain" description="Putative plant transposon protein" evidence="1">
    <location>
        <begin position="1"/>
        <end position="84"/>
    </location>
</feature>
<dbReference type="AlphaFoldDB" id="A0A2Z6NY79"/>
<protein>
    <recommendedName>
        <fullName evidence="1">Putative plant transposon protein domain-containing protein</fullName>
    </recommendedName>
</protein>
<dbReference type="OrthoDB" id="1435818at2759"/>
<dbReference type="InterPro" id="IPR046796">
    <property type="entry name" value="Transposase_32_dom"/>
</dbReference>
<dbReference type="Pfam" id="PF20167">
    <property type="entry name" value="Transposase_32"/>
    <property type="match status" value="1"/>
</dbReference>